<keyword evidence="2" id="KW-0805">Transcription regulation</keyword>
<evidence type="ECO:0000256" key="5">
    <source>
        <dbReference type="SAM" id="MobiDB-lite"/>
    </source>
</evidence>
<dbReference type="PANTHER" id="PTHR13935:SF90">
    <property type="entry name" value="TRANSCRIPTION FACTOR BHLH162"/>
    <property type="match status" value="1"/>
</dbReference>
<dbReference type="Pfam" id="PF00010">
    <property type="entry name" value="HLH"/>
    <property type="match status" value="1"/>
</dbReference>
<proteinExistence type="predicted"/>
<dbReference type="AlphaFoldDB" id="A0AAN7RDD7"/>
<sequence length="182" mass="20014">MEFIQNQEDSSPPKEVTENRMNCLYSKLTSLIPHSYSKGNPSSPSDLLRDAVNYIEELQTRVERLKDGKESMLEHDGSDRSGSSCTIGKTPTRAFVKPEIMIQEVGSALEVVIISSKTSCQLIFREAIRVLQEEGADIVSANFSIVGDIAFHSIHSQVEDYAGSTWGSAAAAVSHRLKEVPL</sequence>
<keyword evidence="4" id="KW-0539">Nucleus</keyword>
<keyword evidence="8" id="KW-1185">Reference proteome</keyword>
<feature type="compositionally biased region" description="Basic and acidic residues" evidence="5">
    <location>
        <begin position="65"/>
        <end position="79"/>
    </location>
</feature>
<dbReference type="SUPFAM" id="SSF47459">
    <property type="entry name" value="HLH, helix-loop-helix DNA-binding domain"/>
    <property type="match status" value="1"/>
</dbReference>
<organism evidence="7 8">
    <name type="scientific">Trapa natans</name>
    <name type="common">Water chestnut</name>
    <dbReference type="NCBI Taxonomy" id="22666"/>
    <lineage>
        <taxon>Eukaryota</taxon>
        <taxon>Viridiplantae</taxon>
        <taxon>Streptophyta</taxon>
        <taxon>Embryophyta</taxon>
        <taxon>Tracheophyta</taxon>
        <taxon>Spermatophyta</taxon>
        <taxon>Magnoliopsida</taxon>
        <taxon>eudicotyledons</taxon>
        <taxon>Gunneridae</taxon>
        <taxon>Pentapetalae</taxon>
        <taxon>rosids</taxon>
        <taxon>malvids</taxon>
        <taxon>Myrtales</taxon>
        <taxon>Lythraceae</taxon>
        <taxon>Trapa</taxon>
    </lineage>
</organism>
<evidence type="ECO:0000313" key="8">
    <source>
        <dbReference type="Proteomes" id="UP001346149"/>
    </source>
</evidence>
<name>A0AAN7RDD7_TRANT</name>
<dbReference type="GO" id="GO:0000977">
    <property type="term" value="F:RNA polymerase II transcription regulatory region sequence-specific DNA binding"/>
    <property type="evidence" value="ECO:0007669"/>
    <property type="project" value="TreeGrafter"/>
</dbReference>
<evidence type="ECO:0000256" key="3">
    <source>
        <dbReference type="ARBA" id="ARBA00023163"/>
    </source>
</evidence>
<dbReference type="InterPro" id="IPR011598">
    <property type="entry name" value="bHLH_dom"/>
</dbReference>
<dbReference type="PANTHER" id="PTHR13935">
    <property type="entry name" value="ACHAETE-SCUTE TRANSCRIPTION FACTOR-RELATED"/>
    <property type="match status" value="1"/>
</dbReference>
<feature type="domain" description="BHLH" evidence="6">
    <location>
        <begin position="5"/>
        <end position="58"/>
    </location>
</feature>
<keyword evidence="3" id="KW-0804">Transcription</keyword>
<accession>A0AAN7RDD7</accession>
<comment type="caution">
    <text evidence="7">The sequence shown here is derived from an EMBL/GenBank/DDBJ whole genome shotgun (WGS) entry which is preliminary data.</text>
</comment>
<evidence type="ECO:0000256" key="2">
    <source>
        <dbReference type="ARBA" id="ARBA00023015"/>
    </source>
</evidence>
<dbReference type="GO" id="GO:0000981">
    <property type="term" value="F:DNA-binding transcription factor activity, RNA polymerase II-specific"/>
    <property type="evidence" value="ECO:0007669"/>
    <property type="project" value="TreeGrafter"/>
</dbReference>
<feature type="region of interest" description="Disordered" evidence="5">
    <location>
        <begin position="65"/>
        <end position="87"/>
    </location>
</feature>
<dbReference type="GO" id="GO:0046983">
    <property type="term" value="F:protein dimerization activity"/>
    <property type="evidence" value="ECO:0007669"/>
    <property type="project" value="InterPro"/>
</dbReference>
<protein>
    <recommendedName>
        <fullName evidence="6">BHLH domain-containing protein</fullName>
    </recommendedName>
</protein>
<comment type="subcellular location">
    <subcellularLocation>
        <location evidence="1">Nucleus</location>
    </subcellularLocation>
</comment>
<evidence type="ECO:0000313" key="7">
    <source>
        <dbReference type="EMBL" id="KAK4797675.1"/>
    </source>
</evidence>
<dbReference type="GO" id="GO:0090575">
    <property type="term" value="C:RNA polymerase II transcription regulator complex"/>
    <property type="evidence" value="ECO:0007669"/>
    <property type="project" value="TreeGrafter"/>
</dbReference>
<dbReference type="InterPro" id="IPR015660">
    <property type="entry name" value="MASH1/Ascl1a-like"/>
</dbReference>
<gene>
    <name evidence="7" type="ORF">SAY86_030001</name>
</gene>
<dbReference type="Gene3D" id="4.10.280.10">
    <property type="entry name" value="Helix-loop-helix DNA-binding domain"/>
    <property type="match status" value="1"/>
</dbReference>
<dbReference type="PROSITE" id="PS50888">
    <property type="entry name" value="BHLH"/>
    <property type="match status" value="1"/>
</dbReference>
<dbReference type="EMBL" id="JAXQNO010000005">
    <property type="protein sequence ID" value="KAK4797675.1"/>
    <property type="molecule type" value="Genomic_DNA"/>
</dbReference>
<evidence type="ECO:0000256" key="4">
    <source>
        <dbReference type="ARBA" id="ARBA00023242"/>
    </source>
</evidence>
<dbReference type="InterPro" id="IPR036638">
    <property type="entry name" value="HLH_DNA-bd_sf"/>
</dbReference>
<evidence type="ECO:0000256" key="1">
    <source>
        <dbReference type="ARBA" id="ARBA00004123"/>
    </source>
</evidence>
<reference evidence="7 8" key="1">
    <citation type="journal article" date="2023" name="Hortic Res">
        <title>Pangenome of water caltrop reveals structural variations and asymmetric subgenome divergence after allopolyploidization.</title>
        <authorList>
            <person name="Zhang X."/>
            <person name="Chen Y."/>
            <person name="Wang L."/>
            <person name="Yuan Y."/>
            <person name="Fang M."/>
            <person name="Shi L."/>
            <person name="Lu R."/>
            <person name="Comes H.P."/>
            <person name="Ma Y."/>
            <person name="Chen Y."/>
            <person name="Huang G."/>
            <person name="Zhou Y."/>
            <person name="Zheng Z."/>
            <person name="Qiu Y."/>
        </authorList>
    </citation>
    <scope>NUCLEOTIDE SEQUENCE [LARGE SCALE GENOMIC DNA]</scope>
    <source>
        <strain evidence="7">F231</strain>
    </source>
</reference>
<dbReference type="Proteomes" id="UP001346149">
    <property type="component" value="Unassembled WGS sequence"/>
</dbReference>
<evidence type="ECO:0000259" key="6">
    <source>
        <dbReference type="PROSITE" id="PS50888"/>
    </source>
</evidence>